<dbReference type="Pfam" id="PF13561">
    <property type="entry name" value="adh_short_C2"/>
    <property type="match status" value="1"/>
</dbReference>
<dbReference type="SMART" id="SM00822">
    <property type="entry name" value="PKS_KR"/>
    <property type="match status" value="1"/>
</dbReference>
<dbReference type="GO" id="GO:0030497">
    <property type="term" value="P:fatty acid elongation"/>
    <property type="evidence" value="ECO:0007669"/>
    <property type="project" value="TreeGrafter"/>
</dbReference>
<dbReference type="GO" id="GO:0016616">
    <property type="term" value="F:oxidoreductase activity, acting on the CH-OH group of donors, NAD or NADP as acceptor"/>
    <property type="evidence" value="ECO:0007669"/>
    <property type="project" value="TreeGrafter"/>
</dbReference>
<keyword evidence="2" id="KW-0560">Oxidoreductase</keyword>
<dbReference type="RefSeq" id="WP_101829468.1">
    <property type="nucleotide sequence ID" value="NZ_FZMO01000001.1"/>
</dbReference>
<accession>A0A2I2KHW1</accession>
<comment type="similarity">
    <text evidence="1">Belongs to the short-chain dehydrogenases/reductases (SDR) family.</text>
</comment>
<dbReference type="PANTHER" id="PTHR42760">
    <property type="entry name" value="SHORT-CHAIN DEHYDROGENASES/REDUCTASES FAMILY MEMBER"/>
    <property type="match status" value="1"/>
</dbReference>
<dbReference type="InterPro" id="IPR002347">
    <property type="entry name" value="SDR_fam"/>
</dbReference>
<dbReference type="FunFam" id="3.40.50.720:FF:000084">
    <property type="entry name" value="Short-chain dehydrogenase reductase"/>
    <property type="match status" value="1"/>
</dbReference>
<organism evidence="4 5">
    <name type="scientific">Frankia canadensis</name>
    <dbReference type="NCBI Taxonomy" id="1836972"/>
    <lineage>
        <taxon>Bacteria</taxon>
        <taxon>Bacillati</taxon>
        <taxon>Actinomycetota</taxon>
        <taxon>Actinomycetes</taxon>
        <taxon>Frankiales</taxon>
        <taxon>Frankiaceae</taxon>
        <taxon>Frankia</taxon>
    </lineage>
</organism>
<protein>
    <submittedName>
        <fullName evidence="4">NAD(P)-dependent dehydrogenase, short-chain alcohol dehydrogenase family</fullName>
    </submittedName>
</protein>
<evidence type="ECO:0000313" key="4">
    <source>
        <dbReference type="EMBL" id="SNQ45257.1"/>
    </source>
</evidence>
<keyword evidence="5" id="KW-1185">Reference proteome</keyword>
<sequence length="267" mass="27280">MGAERPRLDAPTGWGPFSLTGRRALVTGAAGGIGRAIVTRLLDAGAEVVATDRHLDRTNELAALVPECRYLSADLSVPDEVEALFARAVAAAGPIDLLVNNAALITSALLPETDADLLDKVYAVNFRAPILLSRAYAELAASDSPGAIVNIGSAGGVRAVRVGSSAYGSLKAALGQATAYLARELGPRGIVVNAVAPGSIASGHSVGRSREASAASRRLRDEIRGRSALGRLGVPDDVALVVVFLASPAAAFITGQTLLVDGGWLLG</sequence>
<gene>
    <name evidence="4" type="ORF">FRACA_10016</name>
</gene>
<evidence type="ECO:0000259" key="3">
    <source>
        <dbReference type="SMART" id="SM00822"/>
    </source>
</evidence>
<evidence type="ECO:0000256" key="2">
    <source>
        <dbReference type="ARBA" id="ARBA00023002"/>
    </source>
</evidence>
<dbReference type="PRINTS" id="PR00081">
    <property type="entry name" value="GDHRDH"/>
</dbReference>
<feature type="domain" description="Ketoreductase" evidence="3">
    <location>
        <begin position="22"/>
        <end position="198"/>
    </location>
</feature>
<dbReference type="InterPro" id="IPR036291">
    <property type="entry name" value="NAD(P)-bd_dom_sf"/>
</dbReference>
<evidence type="ECO:0000313" key="5">
    <source>
        <dbReference type="Proteomes" id="UP000234331"/>
    </source>
</evidence>
<proteinExistence type="inferred from homology"/>
<dbReference type="SUPFAM" id="SSF51735">
    <property type="entry name" value="NAD(P)-binding Rossmann-fold domains"/>
    <property type="match status" value="1"/>
</dbReference>
<evidence type="ECO:0000256" key="1">
    <source>
        <dbReference type="ARBA" id="ARBA00006484"/>
    </source>
</evidence>
<dbReference type="EMBL" id="FZMO01000001">
    <property type="protein sequence ID" value="SNQ45257.1"/>
    <property type="molecule type" value="Genomic_DNA"/>
</dbReference>
<reference evidence="4 5" key="1">
    <citation type="submission" date="2017-06" db="EMBL/GenBank/DDBJ databases">
        <authorList>
            <person name="Kim H.J."/>
            <person name="Triplett B.A."/>
        </authorList>
    </citation>
    <scope>NUCLEOTIDE SEQUENCE [LARGE SCALE GENOMIC DNA]</scope>
    <source>
        <strain evidence="4">FRACA_ARgP5</strain>
    </source>
</reference>
<dbReference type="CDD" id="cd05233">
    <property type="entry name" value="SDR_c"/>
    <property type="match status" value="1"/>
</dbReference>
<dbReference type="InterPro" id="IPR057326">
    <property type="entry name" value="KR_dom"/>
</dbReference>
<dbReference type="Proteomes" id="UP000234331">
    <property type="component" value="Unassembled WGS sequence"/>
</dbReference>
<dbReference type="PRINTS" id="PR00080">
    <property type="entry name" value="SDRFAMILY"/>
</dbReference>
<name>A0A2I2KHW1_9ACTN</name>
<dbReference type="OrthoDB" id="286404at2"/>
<dbReference type="Gene3D" id="3.40.50.720">
    <property type="entry name" value="NAD(P)-binding Rossmann-like Domain"/>
    <property type="match status" value="1"/>
</dbReference>
<dbReference type="AlphaFoldDB" id="A0A2I2KHW1"/>
<dbReference type="PANTHER" id="PTHR42760:SF53">
    <property type="entry name" value="BLR4183 PROTEIN"/>
    <property type="match status" value="1"/>
</dbReference>